<gene>
    <name evidence="2" type="ORF">D6J04_08830</name>
</gene>
<feature type="transmembrane region" description="Helical" evidence="1">
    <location>
        <begin position="9"/>
        <end position="31"/>
    </location>
</feature>
<dbReference type="InterPro" id="IPR021354">
    <property type="entry name" value="DUF2975"/>
</dbReference>
<feature type="transmembrane region" description="Helical" evidence="1">
    <location>
        <begin position="153"/>
        <end position="170"/>
    </location>
</feature>
<dbReference type="Proteomes" id="UP000270757">
    <property type="component" value="Unassembled WGS sequence"/>
</dbReference>
<sequence>MEKIQRISLFFRVLFQVLFIALPLFLITAWVKSSGTLVIMGGAINLNYIPAAYANSILHTLSGSEKFLGLCLSSIPMFVQLYILFALINLFKLYEKGEIFSINNVRSIRNIGYALLITQIIDPIYQGAMGFVLTRYNPSGHRFAAITLDQTNIGVVLIALIVILISWIMVEGCKLREEQQLTV</sequence>
<keyword evidence="1" id="KW-0472">Membrane</keyword>
<proteinExistence type="predicted"/>
<evidence type="ECO:0000313" key="2">
    <source>
        <dbReference type="EMBL" id="RJT46635.1"/>
    </source>
</evidence>
<keyword evidence="1" id="KW-1133">Transmembrane helix</keyword>
<accession>A0A3A5L3P8</accession>
<comment type="caution">
    <text evidence="2">The sequence shown here is derived from an EMBL/GenBank/DDBJ whole genome shotgun (WGS) entry which is preliminary data.</text>
</comment>
<reference evidence="2 3" key="1">
    <citation type="submission" date="2018-09" db="EMBL/GenBank/DDBJ databases">
        <title>Draft genome sequences of Legionella taurinensis isolated from water samples.</title>
        <authorList>
            <person name="Chakeri A."/>
            <person name="Allerberger F."/>
            <person name="Kundi M."/>
            <person name="Ruppitsch W."/>
            <person name="Schmid D."/>
        </authorList>
    </citation>
    <scope>NUCLEOTIDE SEQUENCE [LARGE SCALE GENOMIC DNA]</scope>
    <source>
        <strain evidence="2 3">4570-18-6</strain>
    </source>
</reference>
<dbReference type="EMBL" id="QZWB01000008">
    <property type="protein sequence ID" value="RJT46635.1"/>
    <property type="molecule type" value="Genomic_DNA"/>
</dbReference>
<organism evidence="2 3">
    <name type="scientific">Legionella taurinensis</name>
    <dbReference type="NCBI Taxonomy" id="70611"/>
    <lineage>
        <taxon>Bacteria</taxon>
        <taxon>Pseudomonadati</taxon>
        <taxon>Pseudomonadota</taxon>
        <taxon>Gammaproteobacteria</taxon>
        <taxon>Legionellales</taxon>
        <taxon>Legionellaceae</taxon>
        <taxon>Legionella</taxon>
    </lineage>
</organism>
<name>A0A3A5L3P8_9GAMM</name>
<evidence type="ECO:0000313" key="3">
    <source>
        <dbReference type="Proteomes" id="UP000270757"/>
    </source>
</evidence>
<dbReference type="RefSeq" id="WP_115300444.1">
    <property type="nucleotide sequence ID" value="NZ_CAAAIR010000009.1"/>
</dbReference>
<dbReference type="AlphaFoldDB" id="A0A3A5L3P8"/>
<keyword evidence="1" id="KW-0812">Transmembrane</keyword>
<feature type="transmembrane region" description="Helical" evidence="1">
    <location>
        <begin position="67"/>
        <end position="91"/>
    </location>
</feature>
<dbReference type="GeneID" id="48946432"/>
<protein>
    <submittedName>
        <fullName evidence="2">DUF2975 domain-containing protein</fullName>
    </submittedName>
</protein>
<evidence type="ECO:0000256" key="1">
    <source>
        <dbReference type="SAM" id="Phobius"/>
    </source>
</evidence>
<dbReference type="Pfam" id="PF11188">
    <property type="entry name" value="DUF2975"/>
    <property type="match status" value="1"/>
</dbReference>
<feature type="transmembrane region" description="Helical" evidence="1">
    <location>
        <begin position="111"/>
        <end position="133"/>
    </location>
</feature>